<dbReference type="AlphaFoldDB" id="A0A2K1JL55"/>
<organism evidence="9">
    <name type="scientific">Physcomitrium patens</name>
    <name type="common">Spreading-leaved earth moss</name>
    <name type="synonym">Physcomitrella patens</name>
    <dbReference type="NCBI Taxonomy" id="3218"/>
    <lineage>
        <taxon>Eukaryota</taxon>
        <taxon>Viridiplantae</taxon>
        <taxon>Streptophyta</taxon>
        <taxon>Embryophyta</taxon>
        <taxon>Bryophyta</taxon>
        <taxon>Bryophytina</taxon>
        <taxon>Bryopsida</taxon>
        <taxon>Funariidae</taxon>
        <taxon>Funariales</taxon>
        <taxon>Funariaceae</taxon>
        <taxon>Physcomitrium</taxon>
    </lineage>
</organism>
<dbReference type="Pfam" id="PF11926">
    <property type="entry name" value="DUF3444"/>
    <property type="match status" value="1"/>
</dbReference>
<dbReference type="STRING" id="3218.A0A2K1JL55"/>
<feature type="region of interest" description="Disordered" evidence="6">
    <location>
        <begin position="171"/>
        <end position="246"/>
    </location>
</feature>
<dbReference type="EnsemblPlants" id="Pp3c13_7410V3.4">
    <property type="protein sequence ID" value="PAC:32931791.CDS.1"/>
    <property type="gene ID" value="Pp3c13_7410"/>
</dbReference>
<keyword evidence="3" id="KW-0234">DNA repair</keyword>
<dbReference type="RefSeq" id="XP_073394414.1">
    <property type="nucleotide sequence ID" value="XM_073538313.1"/>
</dbReference>
<keyword evidence="11" id="KW-1185">Reference proteome</keyword>
<evidence type="ECO:0000259" key="7">
    <source>
        <dbReference type="Pfam" id="PF06632"/>
    </source>
</evidence>
<dbReference type="InterPro" id="IPR053961">
    <property type="entry name" value="XRCC4_N"/>
</dbReference>
<feature type="region of interest" description="Disordered" evidence="6">
    <location>
        <begin position="287"/>
        <end position="468"/>
    </location>
</feature>
<keyword evidence="4" id="KW-0539">Nucleus</keyword>
<dbReference type="Gramene" id="Pp3c13_7410V3.1">
    <property type="protein sequence ID" value="PAC:32931788.CDS.1"/>
    <property type="gene ID" value="Pp3c13_7410"/>
</dbReference>
<proteinExistence type="predicted"/>
<reference evidence="10" key="3">
    <citation type="submission" date="2020-12" db="UniProtKB">
        <authorList>
            <consortium name="EnsemblPlants"/>
        </authorList>
    </citation>
    <scope>IDENTIFICATION</scope>
</reference>
<sequence length="707" mass="78700">MASLGNITCLRLDNVVRNGEINETSDLLVKGTWLPSEFSISVCDGSLSWIGRADKDFVLNNANKFAMTPSEYVDKIQCCYSKQQPDTRYELKRAANSSLELHCHTESRYELILRLPLTEVSHQTVPIEMIQFLLDAYHYMKEELAKKTRAYEREVAAKELALASLKSQVEEGGTGTAPIGDMNVQLDEKGDGLQNVGRTSSRGKRKAGASAMEVVSRKRASTAVKASDTPPLLQKPASPVIPTDDAPLEKQSSTLALRPHLEALGYTQPTVGEERLNSNKIPIWSDKRETEPIKERSNDDSEDSLSDEAQPKKASHNHRSDAEIAIESKIYLDATPASGKRGSGKKQRKSSGRTVGKSGRKSNKKSQAESLEDSPENQDEDVVETTGKGVENFASTPAKPQRPVPVTAKKTSASKSSSKAKTSAAKSIKKRSKSVSEIEEISSESDDEPEASEVSEVGAKPEEDEDTDRAIAVQSAEFHDFDLTRTESDFEIDHFWALYDDQDGMPRFYARVIDVRRDPFQVKVRWLESFKPNLPANCLVKTAHLSTSCGEFIIGTEILQDLPAFSHKIEVQQEGNNKRSMVKYFPEIEEIWALYRDWDKKHPKKEDDVTEIQYNYDLVQVQSKLSPVEGVDVVPLVKVTGFKSVFTVEDVAKKFNIPYEQLQARFSHRIPEKMLHRSESPGIPVGAFELDPASTPSEYLGSGDPLQ</sequence>
<gene>
    <name evidence="10" type="primary">LOC112290654</name>
    <name evidence="9" type="ORF">PHYPA_017086</name>
</gene>
<dbReference type="Gramene" id="Pp3c13_7410V3.5">
    <property type="protein sequence ID" value="PAC:32931792.CDS.1"/>
    <property type="gene ID" value="Pp3c13_7410"/>
</dbReference>
<accession>A0A2K1JL55</accession>
<evidence type="ECO:0000256" key="2">
    <source>
        <dbReference type="ARBA" id="ARBA00022763"/>
    </source>
</evidence>
<dbReference type="OrthoDB" id="66964at2759"/>
<evidence type="ECO:0000313" key="10">
    <source>
        <dbReference type="EnsemblPlants" id="PAC:32931788.CDS.1"/>
    </source>
</evidence>
<feature type="region of interest" description="Disordered" evidence="6">
    <location>
        <begin position="687"/>
        <end position="707"/>
    </location>
</feature>
<dbReference type="EnsemblPlants" id="Pp3c13_7410V3.1">
    <property type="protein sequence ID" value="PAC:32931788.CDS.1"/>
    <property type="gene ID" value="Pp3c13_7410"/>
</dbReference>
<dbReference type="OMA" id="CHTESRY"/>
<evidence type="ECO:0000313" key="11">
    <source>
        <dbReference type="Proteomes" id="UP000006727"/>
    </source>
</evidence>
<dbReference type="RefSeq" id="XP_073394413.1">
    <property type="nucleotide sequence ID" value="XM_073538312.1"/>
</dbReference>
<comment type="subcellular location">
    <subcellularLocation>
        <location evidence="1">Nucleus</location>
    </subcellularLocation>
</comment>
<feature type="coiled-coil region" evidence="5">
    <location>
        <begin position="141"/>
        <end position="168"/>
    </location>
</feature>
<evidence type="ECO:0000313" key="9">
    <source>
        <dbReference type="EMBL" id="PNR42257.1"/>
    </source>
</evidence>
<dbReference type="InterPro" id="IPR038051">
    <property type="entry name" value="XRCC4-like_N_sf"/>
</dbReference>
<dbReference type="GO" id="GO:0005634">
    <property type="term" value="C:nucleus"/>
    <property type="evidence" value="ECO:0007669"/>
    <property type="project" value="UniProtKB-SubCell"/>
</dbReference>
<dbReference type="Gramene" id="Pp3c13_7410V3.3">
    <property type="protein sequence ID" value="PAC:32931790.CDS.1"/>
    <property type="gene ID" value="Pp3c13_7410"/>
</dbReference>
<dbReference type="EnsemblPlants" id="Pp3c13_7410V3.2">
    <property type="protein sequence ID" value="PAC:32931789.CDS.1"/>
    <property type="gene ID" value="Pp3c13_7410"/>
</dbReference>
<evidence type="ECO:0000256" key="5">
    <source>
        <dbReference type="SAM" id="Coils"/>
    </source>
</evidence>
<feature type="domain" description="DUF3444" evidence="8">
    <location>
        <begin position="470"/>
        <end position="677"/>
    </location>
</feature>
<evidence type="ECO:0000256" key="3">
    <source>
        <dbReference type="ARBA" id="ARBA00023204"/>
    </source>
</evidence>
<keyword evidence="2" id="KW-0227">DNA damage</keyword>
<dbReference type="Gene3D" id="2.170.210.10">
    <property type="entry name" value="DNA double-strand break repair and VJ recombination XRCC4, N-terminal"/>
    <property type="match status" value="1"/>
</dbReference>
<evidence type="ECO:0000256" key="1">
    <source>
        <dbReference type="ARBA" id="ARBA00004123"/>
    </source>
</evidence>
<feature type="domain" description="XRCC4 N-terminal" evidence="7">
    <location>
        <begin position="28"/>
        <end position="107"/>
    </location>
</feature>
<reference evidence="9 11" key="1">
    <citation type="journal article" date="2008" name="Science">
        <title>The Physcomitrella genome reveals evolutionary insights into the conquest of land by plants.</title>
        <authorList>
            <person name="Rensing S."/>
            <person name="Lang D."/>
            <person name="Zimmer A."/>
            <person name="Terry A."/>
            <person name="Salamov A."/>
            <person name="Shapiro H."/>
            <person name="Nishiyama T."/>
            <person name="Perroud P.-F."/>
            <person name="Lindquist E."/>
            <person name="Kamisugi Y."/>
            <person name="Tanahashi T."/>
            <person name="Sakakibara K."/>
            <person name="Fujita T."/>
            <person name="Oishi K."/>
            <person name="Shin-I T."/>
            <person name="Kuroki Y."/>
            <person name="Toyoda A."/>
            <person name="Suzuki Y."/>
            <person name="Hashimoto A."/>
            <person name="Yamaguchi K."/>
            <person name="Sugano A."/>
            <person name="Kohara Y."/>
            <person name="Fujiyama A."/>
            <person name="Anterola A."/>
            <person name="Aoki S."/>
            <person name="Ashton N."/>
            <person name="Barbazuk W.B."/>
            <person name="Barker E."/>
            <person name="Bennetzen J."/>
            <person name="Bezanilla M."/>
            <person name="Blankenship R."/>
            <person name="Cho S.H."/>
            <person name="Dutcher S."/>
            <person name="Estelle M."/>
            <person name="Fawcett J.A."/>
            <person name="Gundlach H."/>
            <person name="Hanada K."/>
            <person name="Heyl A."/>
            <person name="Hicks K.A."/>
            <person name="Hugh J."/>
            <person name="Lohr M."/>
            <person name="Mayer K."/>
            <person name="Melkozernov A."/>
            <person name="Murata T."/>
            <person name="Nelson D."/>
            <person name="Pils B."/>
            <person name="Prigge M."/>
            <person name="Reiss B."/>
            <person name="Renner T."/>
            <person name="Rombauts S."/>
            <person name="Rushton P."/>
            <person name="Sanderfoot A."/>
            <person name="Schween G."/>
            <person name="Shiu S.-H."/>
            <person name="Stueber K."/>
            <person name="Theodoulou F.L."/>
            <person name="Tu H."/>
            <person name="Van de Peer Y."/>
            <person name="Verrier P.J."/>
            <person name="Waters E."/>
            <person name="Wood A."/>
            <person name="Yang L."/>
            <person name="Cove D."/>
            <person name="Cuming A."/>
            <person name="Hasebe M."/>
            <person name="Lucas S."/>
            <person name="Mishler D.B."/>
            <person name="Reski R."/>
            <person name="Grigoriev I."/>
            <person name="Quatrano R.S."/>
            <person name="Boore J.L."/>
        </authorList>
    </citation>
    <scope>NUCLEOTIDE SEQUENCE [LARGE SCALE GENOMIC DNA]</scope>
    <source>
        <strain evidence="10 11">cv. Gransden 2004</strain>
    </source>
</reference>
<dbReference type="Pfam" id="PF06632">
    <property type="entry name" value="XRCC4"/>
    <property type="match status" value="1"/>
</dbReference>
<dbReference type="GO" id="GO:0006303">
    <property type="term" value="P:double-strand break repair via nonhomologous end joining"/>
    <property type="evidence" value="ECO:0007669"/>
    <property type="project" value="UniProtKB-ARBA"/>
</dbReference>
<keyword evidence="5" id="KW-0175">Coiled coil</keyword>
<feature type="compositionally biased region" description="Acidic residues" evidence="6">
    <location>
        <begin position="370"/>
        <end position="383"/>
    </location>
</feature>
<dbReference type="PANTHER" id="PTHR45089">
    <property type="entry name" value="DNAJ HEAT SHOCK AMINO-TERMINAL DOMAIN PROTEIN-RELATED"/>
    <property type="match status" value="1"/>
</dbReference>
<protein>
    <submittedName>
        <fullName evidence="9 10">Uncharacterized protein</fullName>
    </submittedName>
</protein>
<evidence type="ECO:0000256" key="4">
    <source>
        <dbReference type="ARBA" id="ARBA00023242"/>
    </source>
</evidence>
<feature type="compositionally biased region" description="Basic residues" evidence="6">
    <location>
        <begin position="342"/>
        <end position="351"/>
    </location>
</feature>
<dbReference type="EnsemblPlants" id="Pp3c13_7410V3.3">
    <property type="protein sequence ID" value="PAC:32931790.CDS.1"/>
    <property type="gene ID" value="Pp3c13_7410"/>
</dbReference>
<reference evidence="9 11" key="2">
    <citation type="journal article" date="2018" name="Plant J.">
        <title>The Physcomitrella patens chromosome-scale assembly reveals moss genome structure and evolution.</title>
        <authorList>
            <person name="Lang D."/>
            <person name="Ullrich K.K."/>
            <person name="Murat F."/>
            <person name="Fuchs J."/>
            <person name="Jenkins J."/>
            <person name="Haas F.B."/>
            <person name="Piednoel M."/>
            <person name="Gundlach H."/>
            <person name="Van Bel M."/>
            <person name="Meyberg R."/>
            <person name="Vives C."/>
            <person name="Morata J."/>
            <person name="Symeonidi A."/>
            <person name="Hiss M."/>
            <person name="Muchero W."/>
            <person name="Kamisugi Y."/>
            <person name="Saleh O."/>
            <person name="Blanc G."/>
            <person name="Decker E.L."/>
            <person name="van Gessel N."/>
            <person name="Grimwood J."/>
            <person name="Hayes R.D."/>
            <person name="Graham S.W."/>
            <person name="Gunter L.E."/>
            <person name="McDaniel S.F."/>
            <person name="Hoernstein S.N.W."/>
            <person name="Larsson A."/>
            <person name="Li F.W."/>
            <person name="Perroud P.F."/>
            <person name="Phillips J."/>
            <person name="Ranjan P."/>
            <person name="Rokshar D.S."/>
            <person name="Rothfels C.J."/>
            <person name="Schneider L."/>
            <person name="Shu S."/>
            <person name="Stevenson D.W."/>
            <person name="Thummler F."/>
            <person name="Tillich M."/>
            <person name="Villarreal Aguilar J.C."/>
            <person name="Widiez T."/>
            <person name="Wong G.K."/>
            <person name="Wymore A."/>
            <person name="Zhang Y."/>
            <person name="Zimmer A.D."/>
            <person name="Quatrano R.S."/>
            <person name="Mayer K.F.X."/>
            <person name="Goodstein D."/>
            <person name="Casacuberta J.M."/>
            <person name="Vandepoele K."/>
            <person name="Reski R."/>
            <person name="Cuming A.C."/>
            <person name="Tuskan G.A."/>
            <person name="Maumus F."/>
            <person name="Salse J."/>
            <person name="Schmutz J."/>
            <person name="Rensing S.A."/>
        </authorList>
    </citation>
    <scope>NUCLEOTIDE SEQUENCE [LARGE SCALE GENOMIC DNA]</scope>
    <source>
        <strain evidence="10 11">cv. Gransden 2004</strain>
    </source>
</reference>
<feature type="compositionally biased region" description="Basic and acidic residues" evidence="6">
    <location>
        <begin position="287"/>
        <end position="299"/>
    </location>
</feature>
<evidence type="ECO:0000256" key="6">
    <source>
        <dbReference type="SAM" id="MobiDB-lite"/>
    </source>
</evidence>
<dbReference type="PANTHER" id="PTHR45089:SF24">
    <property type="entry name" value="DNAJ HEAT SHOCK N-TERMINAL DOMAIN-CONTAINING PROTEIN"/>
    <property type="match status" value="1"/>
</dbReference>
<name>A0A2K1JL55_PHYPA</name>
<dbReference type="Proteomes" id="UP000006727">
    <property type="component" value="Chromosome 13"/>
</dbReference>
<feature type="compositionally biased region" description="Acidic residues" evidence="6">
    <location>
        <begin position="437"/>
        <end position="453"/>
    </location>
</feature>
<dbReference type="RefSeq" id="XP_024392947.1">
    <property type="nucleotide sequence ID" value="XM_024537179.2"/>
</dbReference>
<evidence type="ECO:0000259" key="8">
    <source>
        <dbReference type="Pfam" id="PF11926"/>
    </source>
</evidence>
<dbReference type="GeneID" id="112290654"/>
<dbReference type="EnsemblPlants" id="Pp3c13_7410V3.5">
    <property type="protein sequence ID" value="PAC:32931792.CDS.1"/>
    <property type="gene ID" value="Pp3c13_7410"/>
</dbReference>
<dbReference type="Gramene" id="Pp3c13_7410V3.2">
    <property type="protein sequence ID" value="PAC:32931789.CDS.1"/>
    <property type="gene ID" value="Pp3c13_7410"/>
</dbReference>
<dbReference type="EMBL" id="ABEU02000013">
    <property type="protein sequence ID" value="PNR42257.1"/>
    <property type="molecule type" value="Genomic_DNA"/>
</dbReference>
<dbReference type="Gramene" id="Pp3c13_7410V3.4">
    <property type="protein sequence ID" value="PAC:32931791.CDS.1"/>
    <property type="gene ID" value="Pp3c13_7410"/>
</dbReference>
<dbReference type="PaxDb" id="3218-PP1S52_202V6.1"/>
<dbReference type="InterPro" id="IPR024593">
    <property type="entry name" value="DUF3444"/>
</dbReference>
<feature type="compositionally biased region" description="Low complexity" evidence="6">
    <location>
        <begin position="406"/>
        <end position="426"/>
    </location>
</feature>